<dbReference type="InterPro" id="IPR011989">
    <property type="entry name" value="ARM-like"/>
</dbReference>
<organism evidence="1 2">
    <name type="scientific">Tritrichomonas foetus</name>
    <dbReference type="NCBI Taxonomy" id="1144522"/>
    <lineage>
        <taxon>Eukaryota</taxon>
        <taxon>Metamonada</taxon>
        <taxon>Parabasalia</taxon>
        <taxon>Tritrichomonadida</taxon>
        <taxon>Tritrichomonadidae</taxon>
        <taxon>Tritrichomonas</taxon>
    </lineage>
</organism>
<protein>
    <submittedName>
        <fullName evidence="1">Uncharacterized protein</fullName>
    </submittedName>
</protein>
<dbReference type="VEuPathDB" id="TrichDB:TRFO_06595"/>
<dbReference type="GeneID" id="94827891"/>
<reference evidence="1" key="1">
    <citation type="submission" date="2016-10" db="EMBL/GenBank/DDBJ databases">
        <authorList>
            <person name="Benchimol M."/>
            <person name="Almeida L.G."/>
            <person name="Vasconcelos A.T."/>
            <person name="Perreira-Neves A."/>
            <person name="Rosa I.A."/>
            <person name="Tasca T."/>
            <person name="Bogo M.R."/>
            <person name="de Souza W."/>
        </authorList>
    </citation>
    <scope>NUCLEOTIDE SEQUENCE [LARGE SCALE GENOMIC DNA]</scope>
    <source>
        <strain evidence="1">K</strain>
    </source>
</reference>
<dbReference type="InterPro" id="IPR016024">
    <property type="entry name" value="ARM-type_fold"/>
</dbReference>
<dbReference type="Proteomes" id="UP000179807">
    <property type="component" value="Unassembled WGS sequence"/>
</dbReference>
<dbReference type="EMBL" id="MLAK01000816">
    <property type="protein sequence ID" value="OHT03752.1"/>
    <property type="molecule type" value="Genomic_DNA"/>
</dbReference>
<name>A0A1J4JZ38_9EUKA</name>
<proteinExistence type="predicted"/>
<accession>A0A1J4JZ38</accession>
<dbReference type="Gene3D" id="1.25.10.10">
    <property type="entry name" value="Leucine-rich Repeat Variant"/>
    <property type="match status" value="1"/>
</dbReference>
<evidence type="ECO:0000313" key="1">
    <source>
        <dbReference type="EMBL" id="OHT03752.1"/>
    </source>
</evidence>
<dbReference type="RefSeq" id="XP_068356888.1">
    <property type="nucleotide sequence ID" value="XM_068493187.1"/>
</dbReference>
<dbReference type="AlphaFoldDB" id="A0A1J4JZ38"/>
<keyword evidence="2" id="KW-1185">Reference proteome</keyword>
<dbReference type="SUPFAM" id="SSF48371">
    <property type="entry name" value="ARM repeat"/>
    <property type="match status" value="1"/>
</dbReference>
<evidence type="ECO:0000313" key="2">
    <source>
        <dbReference type="Proteomes" id="UP000179807"/>
    </source>
</evidence>
<sequence length="549" mass="64035">MMISNYKTTSSGNSHEIRERIIEESDENTKDNSTILFDQSFLDDFREEIQNITDNIDVNLVEKFKLIYSTNNNVPIDFVVNSNFPLSMFNILRTLIDGNIEDPNIILLLSAFDIFFSKITENLELFEGIIPVLIYILFHLNNDNIELIYYSLSCLQYFSSKNLLNRLLIRTYQQENEIQGTHLIKILWDLFLSHFMSEKPQARTVARKILQIYSTFETNTEEEMINLIVEKFLSLLSNDSEFYSFPSLEILLKFTQSNLHLKIILKNGGAQILQSLLLKSVLKSKDWKDEFGIFINNLLNLSFINEEIKSKLLQFRSELQNHQIDLNIFIDFLENEAIEYNHYDFGNILNNINKITSIQSYILEILDSFIINSMSPSINSKIMLDSIKTFEFSLNNNLLFNTIQFIHHCISSHQQFSSDFLSRPENLQFLSNTISSSTFNVKCEIGILFVQIIRNANRDYINQMVNFGLVNHLIDILVEFQDADLIYNVILMLCKILDFGFGPLIINNLREIQDYLTSISLENENQKLRNLMKLLLRKMHSIPIITQAE</sequence>
<comment type="caution">
    <text evidence="1">The sequence shown here is derived from an EMBL/GenBank/DDBJ whole genome shotgun (WGS) entry which is preliminary data.</text>
</comment>
<gene>
    <name evidence="1" type="ORF">TRFO_06595</name>
</gene>